<protein>
    <recommendedName>
        <fullName evidence="3">2-amino-4-ketopentanoate thiolase alpha subunit</fullName>
    </recommendedName>
</protein>
<dbReference type="NCBIfam" id="NF040739">
    <property type="entry name" value="ornith_OrtA"/>
    <property type="match status" value="1"/>
</dbReference>
<dbReference type="AlphaFoldDB" id="A0A1M6MUD8"/>
<dbReference type="RefSeq" id="WP_072887973.1">
    <property type="nucleotide sequence ID" value="NZ_FRAE01000018.1"/>
</dbReference>
<sequence length="102" mass="11703">MNAKKGDWVLIHNIVLKPEERAPQVPDDTKEVPLEMWVKGFINHDASVDDEVEITTMTGRIVRGRLIDINPYYKHDYGKCVPELLKIGLQLKDITFGGEDRE</sequence>
<keyword evidence="2" id="KW-1185">Reference proteome</keyword>
<proteinExistence type="predicted"/>
<evidence type="ECO:0008006" key="3">
    <source>
        <dbReference type="Google" id="ProtNLM"/>
    </source>
</evidence>
<evidence type="ECO:0000313" key="2">
    <source>
        <dbReference type="Proteomes" id="UP000242497"/>
    </source>
</evidence>
<dbReference type="OrthoDB" id="3712030at2"/>
<organism evidence="1 2">
    <name type="scientific">Tepidibacter formicigenes DSM 15518</name>
    <dbReference type="NCBI Taxonomy" id="1123349"/>
    <lineage>
        <taxon>Bacteria</taxon>
        <taxon>Bacillati</taxon>
        <taxon>Bacillota</taxon>
        <taxon>Clostridia</taxon>
        <taxon>Peptostreptococcales</taxon>
        <taxon>Peptostreptococcaceae</taxon>
        <taxon>Tepidibacter</taxon>
    </lineage>
</organism>
<dbReference type="EMBL" id="FRAE01000018">
    <property type="protein sequence ID" value="SHJ87128.1"/>
    <property type="molecule type" value="Genomic_DNA"/>
</dbReference>
<evidence type="ECO:0000313" key="1">
    <source>
        <dbReference type="EMBL" id="SHJ87128.1"/>
    </source>
</evidence>
<gene>
    <name evidence="1" type="ORF">SAMN02744037_01053</name>
</gene>
<reference evidence="2" key="1">
    <citation type="submission" date="2016-11" db="EMBL/GenBank/DDBJ databases">
        <authorList>
            <person name="Varghese N."/>
            <person name="Submissions S."/>
        </authorList>
    </citation>
    <scope>NUCLEOTIDE SEQUENCE [LARGE SCALE GENOMIC DNA]</scope>
    <source>
        <strain evidence="2">DSM 15518</strain>
    </source>
</reference>
<dbReference type="Proteomes" id="UP000242497">
    <property type="component" value="Unassembled WGS sequence"/>
</dbReference>
<dbReference type="Pfam" id="PF22010">
    <property type="entry name" value="OrtA"/>
    <property type="match status" value="1"/>
</dbReference>
<dbReference type="STRING" id="1123349.SAMN02744037_01053"/>
<accession>A0A1M6MUD8</accession>
<name>A0A1M6MUD8_9FIRM</name>
<dbReference type="InterPro" id="IPR047755">
    <property type="entry name" value="OrtA"/>
</dbReference>